<name>A0ABX5ENW4_9BACL</name>
<dbReference type="EMBL" id="PVTZ01000006">
    <property type="protein sequence ID" value="PRZ14339.1"/>
    <property type="molecule type" value="Genomic_DNA"/>
</dbReference>
<sequence length="141" mass="16810">MAEGAITRGRPTRCKGEIPMLYDEDQLAFEVELKRYAHLEVLLGVLERDKKQMGHLKMGEIYQYQLEQIMDQCLRDMAEIRDYFRQSQGEIIQTVQLAGERLVEYKYKGYRYQVKYLNEFMRVECGEMLKGYMKLKRDGTM</sequence>
<proteinExistence type="predicted"/>
<gene>
    <name evidence="1" type="ORF">CLV36_106101</name>
</gene>
<dbReference type="Proteomes" id="UP000238836">
    <property type="component" value="Unassembled WGS sequence"/>
</dbReference>
<reference evidence="1 2" key="1">
    <citation type="submission" date="2018-03" db="EMBL/GenBank/DDBJ databases">
        <title>Genomic Encyclopedia of Archaeal and Bacterial Type Strains, Phase II (KMG-II): from individual species to whole genera.</title>
        <authorList>
            <person name="Goeker M."/>
        </authorList>
    </citation>
    <scope>NUCLEOTIDE SEQUENCE [LARGE SCALE GENOMIC DNA]</scope>
    <source>
        <strain evidence="1 2">RHA1</strain>
    </source>
</reference>
<accession>A0ABX5ENW4</accession>
<dbReference type="Pfam" id="PF26325">
    <property type="entry name" value="YhjD"/>
    <property type="match status" value="1"/>
</dbReference>
<dbReference type="InterPro" id="IPR058600">
    <property type="entry name" value="YhjD-like"/>
</dbReference>
<evidence type="ECO:0000313" key="2">
    <source>
        <dbReference type="Proteomes" id="UP000238836"/>
    </source>
</evidence>
<evidence type="ECO:0000313" key="1">
    <source>
        <dbReference type="EMBL" id="PRZ14339.1"/>
    </source>
</evidence>
<comment type="caution">
    <text evidence="1">The sequence shown here is derived from an EMBL/GenBank/DDBJ whole genome shotgun (WGS) entry which is preliminary data.</text>
</comment>
<keyword evidence="2" id="KW-1185">Reference proteome</keyword>
<protein>
    <submittedName>
        <fullName evidence="1">Uncharacterized protein</fullName>
    </submittedName>
</protein>
<organism evidence="1 2">
    <name type="scientific">Laceyella sediminis</name>
    <dbReference type="NCBI Taxonomy" id="573074"/>
    <lineage>
        <taxon>Bacteria</taxon>
        <taxon>Bacillati</taxon>
        <taxon>Bacillota</taxon>
        <taxon>Bacilli</taxon>
        <taxon>Bacillales</taxon>
        <taxon>Thermoactinomycetaceae</taxon>
        <taxon>Laceyella</taxon>
    </lineage>
</organism>